<accession>A0A444Z5L6</accession>
<dbReference type="STRING" id="3818.A0A444Z5L6"/>
<dbReference type="AlphaFoldDB" id="A0A444Z5L6"/>
<dbReference type="EMBL" id="SDMP01000015">
    <property type="protein sequence ID" value="RYR09446.1"/>
    <property type="molecule type" value="Genomic_DNA"/>
</dbReference>
<evidence type="ECO:0000256" key="4">
    <source>
        <dbReference type="ARBA" id="ARBA00023180"/>
    </source>
</evidence>
<dbReference type="GO" id="GO:1904380">
    <property type="term" value="P:endoplasmic reticulum mannose trimming"/>
    <property type="evidence" value="ECO:0007669"/>
    <property type="project" value="InterPro"/>
</dbReference>
<dbReference type="InterPro" id="IPR001382">
    <property type="entry name" value="Glyco_hydro_47"/>
</dbReference>
<keyword evidence="5" id="KW-0326">Glycosidase</keyword>
<dbReference type="GO" id="GO:0005509">
    <property type="term" value="F:calcium ion binding"/>
    <property type="evidence" value="ECO:0007669"/>
    <property type="project" value="InterPro"/>
</dbReference>
<keyword evidence="4" id="KW-0325">Glycoprotein</keyword>
<comment type="similarity">
    <text evidence="2 5">Belongs to the glycosyl hydrolase 47 family.</text>
</comment>
<sequence length="98" mass="11290">MFYHAFNGYIDNAFPLDKMRPMSCTGKDTLGGYTLTLIDSLELWLYSLQNKTISLFEMTIRVLGGLLLAHLIANDYATGCDDWCRSKLRSRILKFQWS</sequence>
<keyword evidence="3" id="KW-0256">Endoplasmic reticulum</keyword>
<protein>
    <recommendedName>
        <fullName evidence="5">alpha-1,2-Mannosidase</fullName>
        <ecNumber evidence="5">3.2.1.-</ecNumber>
    </recommendedName>
</protein>
<organism evidence="6 7">
    <name type="scientific">Arachis hypogaea</name>
    <name type="common">Peanut</name>
    <dbReference type="NCBI Taxonomy" id="3818"/>
    <lineage>
        <taxon>Eukaryota</taxon>
        <taxon>Viridiplantae</taxon>
        <taxon>Streptophyta</taxon>
        <taxon>Embryophyta</taxon>
        <taxon>Tracheophyta</taxon>
        <taxon>Spermatophyta</taxon>
        <taxon>Magnoliopsida</taxon>
        <taxon>eudicotyledons</taxon>
        <taxon>Gunneridae</taxon>
        <taxon>Pentapetalae</taxon>
        <taxon>rosids</taxon>
        <taxon>fabids</taxon>
        <taxon>Fabales</taxon>
        <taxon>Fabaceae</taxon>
        <taxon>Papilionoideae</taxon>
        <taxon>50 kb inversion clade</taxon>
        <taxon>dalbergioids sensu lato</taxon>
        <taxon>Dalbergieae</taxon>
        <taxon>Pterocarpus clade</taxon>
        <taxon>Arachis</taxon>
    </lineage>
</organism>
<evidence type="ECO:0000313" key="7">
    <source>
        <dbReference type="Proteomes" id="UP000289738"/>
    </source>
</evidence>
<dbReference type="PRINTS" id="PR00747">
    <property type="entry name" value="GLYHDRLASE47"/>
</dbReference>
<comment type="subcellular location">
    <subcellularLocation>
        <location evidence="1">Endoplasmic reticulum</location>
    </subcellularLocation>
</comment>
<name>A0A444Z5L6_ARAHY</name>
<dbReference type="SUPFAM" id="SSF48225">
    <property type="entry name" value="Seven-hairpin glycosidases"/>
    <property type="match status" value="1"/>
</dbReference>
<dbReference type="Pfam" id="PF01532">
    <property type="entry name" value="Glyco_hydro_47"/>
    <property type="match status" value="2"/>
</dbReference>
<comment type="caution">
    <text evidence="6">The sequence shown here is derived from an EMBL/GenBank/DDBJ whole genome shotgun (WGS) entry which is preliminary data.</text>
</comment>
<dbReference type="EC" id="3.2.1.-" evidence="5"/>
<evidence type="ECO:0000256" key="3">
    <source>
        <dbReference type="ARBA" id="ARBA00022824"/>
    </source>
</evidence>
<reference evidence="6 7" key="1">
    <citation type="submission" date="2019-01" db="EMBL/GenBank/DDBJ databases">
        <title>Sequencing of cultivated peanut Arachis hypogaea provides insights into genome evolution and oil improvement.</title>
        <authorList>
            <person name="Chen X."/>
        </authorList>
    </citation>
    <scope>NUCLEOTIDE SEQUENCE [LARGE SCALE GENOMIC DNA]</scope>
    <source>
        <strain evidence="7">cv. Fuhuasheng</strain>
        <tissue evidence="6">Leaves</tissue>
    </source>
</reference>
<evidence type="ECO:0000313" key="6">
    <source>
        <dbReference type="EMBL" id="RYR09446.1"/>
    </source>
</evidence>
<evidence type="ECO:0000256" key="5">
    <source>
        <dbReference type="RuleBase" id="RU361193"/>
    </source>
</evidence>
<dbReference type="InterPro" id="IPR036026">
    <property type="entry name" value="Seven-hairpin_glycosidases"/>
</dbReference>
<dbReference type="Gene3D" id="1.50.10.10">
    <property type="match status" value="1"/>
</dbReference>
<evidence type="ECO:0000256" key="1">
    <source>
        <dbReference type="ARBA" id="ARBA00004240"/>
    </source>
</evidence>
<evidence type="ECO:0000256" key="2">
    <source>
        <dbReference type="ARBA" id="ARBA00007658"/>
    </source>
</evidence>
<gene>
    <name evidence="6" type="ORF">Ahy_B05g077776</name>
</gene>
<dbReference type="GO" id="GO:0004571">
    <property type="term" value="F:mannosyl-oligosaccharide 1,2-alpha-mannosidase activity"/>
    <property type="evidence" value="ECO:0007669"/>
    <property type="project" value="InterPro"/>
</dbReference>
<proteinExistence type="inferred from homology"/>
<dbReference type="GO" id="GO:0044322">
    <property type="term" value="C:endoplasmic reticulum quality control compartment"/>
    <property type="evidence" value="ECO:0007669"/>
    <property type="project" value="GOC"/>
</dbReference>
<dbReference type="GO" id="GO:0016020">
    <property type="term" value="C:membrane"/>
    <property type="evidence" value="ECO:0007669"/>
    <property type="project" value="InterPro"/>
</dbReference>
<dbReference type="Proteomes" id="UP000289738">
    <property type="component" value="Chromosome B05"/>
</dbReference>
<dbReference type="InterPro" id="IPR044674">
    <property type="entry name" value="EDEM1/2/3"/>
</dbReference>
<dbReference type="PANTHER" id="PTHR45679:SF6">
    <property type="entry name" value="ER DEGRADATION-ENHANCING ALPHA-MANNOSIDASE-LIKE PROTEIN 2"/>
    <property type="match status" value="1"/>
</dbReference>
<dbReference type="InterPro" id="IPR012341">
    <property type="entry name" value="6hp_glycosidase-like_sf"/>
</dbReference>
<dbReference type="PANTHER" id="PTHR45679">
    <property type="entry name" value="ER DEGRADATION-ENHANCING ALPHA-MANNOSIDASE-LIKE PROTEIN 2"/>
    <property type="match status" value="1"/>
</dbReference>
<dbReference type="GO" id="GO:0005975">
    <property type="term" value="P:carbohydrate metabolic process"/>
    <property type="evidence" value="ECO:0007669"/>
    <property type="project" value="InterPro"/>
</dbReference>
<keyword evidence="5" id="KW-0378">Hydrolase</keyword>
<keyword evidence="7" id="KW-1185">Reference proteome</keyword>